<keyword evidence="2" id="KW-1185">Reference proteome</keyword>
<dbReference type="KEGG" id="gni:GNIT_0155"/>
<protein>
    <submittedName>
        <fullName evidence="1">Uncharacterized protein</fullName>
    </submittedName>
</protein>
<dbReference type="HOGENOM" id="CLU_1281680_0_0_6"/>
<dbReference type="STRING" id="1085623.GNIT_0155"/>
<dbReference type="AlphaFoldDB" id="G4QIX0"/>
<sequence length="215" mass="23730">MENSGSLFSMYYSTRKGLFFALLSLAVFSQETHAESVEVEIVLCSKESNPLERLVCFDKIAEQINASGQRVEAITSSAPVQVVPPVAIDTDVNSIPEENALISLPETEVVDEVKDEVEDKVKDEVDSFGLPQASKDLTVLDNGELNSVIKKIQRSPRRPVRFILENGQVWENSDNSTMGLPSVGDAIVISPGALGSFYLRKADINRTFKVKRIRI</sequence>
<reference evidence="1 2" key="1">
    <citation type="journal article" date="2011" name="J. Bacteriol.">
        <title>Complete genome sequence of seawater bacterium Glaciecola nitratireducens FR1064T.</title>
        <authorList>
            <person name="Bian F."/>
            <person name="Qin Q.L."/>
            <person name="Xie B.B."/>
            <person name="Shu Y.L."/>
            <person name="Zhang X.Y."/>
            <person name="Yu Y."/>
            <person name="Chen B."/>
            <person name="Chen X.L."/>
            <person name="Zhou B.C."/>
            <person name="Zhang Y.Z."/>
        </authorList>
    </citation>
    <scope>NUCLEOTIDE SEQUENCE [LARGE SCALE GENOMIC DNA]</scope>
    <source>
        <strain evidence="2">JCM 12485 / KCTC 12276 / FR1064</strain>
    </source>
</reference>
<dbReference type="EMBL" id="CP003060">
    <property type="protein sequence ID" value="AEP28309.1"/>
    <property type="molecule type" value="Genomic_DNA"/>
</dbReference>
<evidence type="ECO:0000313" key="2">
    <source>
        <dbReference type="Proteomes" id="UP000009282"/>
    </source>
</evidence>
<evidence type="ECO:0000313" key="1">
    <source>
        <dbReference type="EMBL" id="AEP28309.1"/>
    </source>
</evidence>
<dbReference type="Proteomes" id="UP000009282">
    <property type="component" value="Chromosome"/>
</dbReference>
<dbReference type="RefSeq" id="WP_014107188.1">
    <property type="nucleotide sequence ID" value="NC_016041.1"/>
</dbReference>
<organism evidence="1 2">
    <name type="scientific">Glaciecola nitratireducens (strain JCM 12485 / KCTC 12276 / FR1064)</name>
    <dbReference type="NCBI Taxonomy" id="1085623"/>
    <lineage>
        <taxon>Bacteria</taxon>
        <taxon>Pseudomonadati</taxon>
        <taxon>Pseudomonadota</taxon>
        <taxon>Gammaproteobacteria</taxon>
        <taxon>Alteromonadales</taxon>
        <taxon>Alteromonadaceae</taxon>
        <taxon>Brumicola</taxon>
    </lineage>
</organism>
<name>G4QIX0_GLANF</name>
<proteinExistence type="predicted"/>
<accession>G4QIX0</accession>
<gene>
    <name evidence="1" type="ordered locus">GNIT_0155</name>
</gene>
<dbReference type="OrthoDB" id="4750212at2"/>